<dbReference type="Proteomes" id="UP001139150">
    <property type="component" value="Unassembled WGS sequence"/>
</dbReference>
<proteinExistence type="predicted"/>
<name>A0A9X2I716_9BACI</name>
<dbReference type="AlphaFoldDB" id="A0A9X2I716"/>
<sequence length="352" mass="41540">MDKRIHKKDKKVILYPGLVKRLIEKGMDALKDKDGQSAYDFFLSAEEHEPENPQVLFGKMLSLVELGRLEEAVEHTNSLLKEGIGDYYENLQVHISLLVQLGKYQEVVDILDAVLSENQFPPQFAESFYQLLHFSRQMVGDQEWLNQVEIKDESLPLELVEMLHSDSLELQSKALQHLREIDNKDATRAIVEYLKGEDRDYVLQSIALKTLEEKECEEIIHIKKQGREKHIVPRDMNNDVQQAFYEKILRYLSDELEHNDPLLYEITKQLSWTYLWSIYPFLPEPEDVKFWGDVFHYCACERIGIEENLEDLIERYQFKNKLFMEKVKEVKELESSVYQIDTSYLINKNDET</sequence>
<dbReference type="Gene3D" id="1.25.40.10">
    <property type="entry name" value="Tetratricopeptide repeat domain"/>
    <property type="match status" value="1"/>
</dbReference>
<keyword evidence="2" id="KW-1185">Reference proteome</keyword>
<dbReference type="InterPro" id="IPR011990">
    <property type="entry name" value="TPR-like_helical_dom_sf"/>
</dbReference>
<dbReference type="RefSeq" id="WP_250096968.1">
    <property type="nucleotide sequence ID" value="NZ_JAKRYL010000013.1"/>
</dbReference>
<organism evidence="1 2">
    <name type="scientific">Halalkalibacter alkaliphilus</name>
    <dbReference type="NCBI Taxonomy" id="2917993"/>
    <lineage>
        <taxon>Bacteria</taxon>
        <taxon>Bacillati</taxon>
        <taxon>Bacillota</taxon>
        <taxon>Bacilli</taxon>
        <taxon>Bacillales</taxon>
        <taxon>Bacillaceae</taxon>
        <taxon>Halalkalibacter</taxon>
    </lineage>
</organism>
<evidence type="ECO:0000313" key="1">
    <source>
        <dbReference type="EMBL" id="MCL7748074.1"/>
    </source>
</evidence>
<comment type="caution">
    <text evidence="1">The sequence shown here is derived from an EMBL/GenBank/DDBJ whole genome shotgun (WGS) entry which is preliminary data.</text>
</comment>
<reference evidence="1" key="1">
    <citation type="submission" date="2022-02" db="EMBL/GenBank/DDBJ databases">
        <title>Halalkalibacter sp. nov. isolated from Lonar Lake, India.</title>
        <authorList>
            <person name="Joshi A."/>
            <person name="Thite S."/>
            <person name="Lodha T."/>
        </authorList>
    </citation>
    <scope>NUCLEOTIDE SEQUENCE</scope>
    <source>
        <strain evidence="1">MEB205</strain>
    </source>
</reference>
<accession>A0A9X2I716</accession>
<gene>
    <name evidence="1" type="ORF">MF646_13175</name>
</gene>
<evidence type="ECO:0000313" key="2">
    <source>
        <dbReference type="Proteomes" id="UP001139150"/>
    </source>
</evidence>
<dbReference type="SUPFAM" id="SSF116965">
    <property type="entry name" value="Hypothetical protein MPN330"/>
    <property type="match status" value="1"/>
</dbReference>
<evidence type="ECO:0008006" key="3">
    <source>
        <dbReference type="Google" id="ProtNLM"/>
    </source>
</evidence>
<dbReference type="EMBL" id="JAKRYL010000013">
    <property type="protein sequence ID" value="MCL7748074.1"/>
    <property type="molecule type" value="Genomic_DNA"/>
</dbReference>
<protein>
    <recommendedName>
        <fullName evidence="3">Tetratricopeptide repeat protein</fullName>
    </recommendedName>
</protein>
<dbReference type="SUPFAM" id="SSF48452">
    <property type="entry name" value="TPR-like"/>
    <property type="match status" value="1"/>
</dbReference>